<gene>
    <name evidence="8" type="ORF">S7711_07624</name>
</gene>
<dbReference type="GO" id="GO:0008270">
    <property type="term" value="F:zinc ion binding"/>
    <property type="evidence" value="ECO:0007669"/>
    <property type="project" value="InterPro"/>
</dbReference>
<dbReference type="PANTHER" id="PTHR47338">
    <property type="entry name" value="ZN(II)2CYS6 TRANSCRIPTION FACTOR (EUROFUNG)-RELATED"/>
    <property type="match status" value="1"/>
</dbReference>
<dbReference type="PROSITE" id="PS50048">
    <property type="entry name" value="ZN2_CY6_FUNGAL_2"/>
    <property type="match status" value="1"/>
</dbReference>
<evidence type="ECO:0000256" key="6">
    <source>
        <dbReference type="SAM" id="MobiDB-lite"/>
    </source>
</evidence>
<dbReference type="AlphaFoldDB" id="A0A084ALI8"/>
<dbReference type="GO" id="GO:0005634">
    <property type="term" value="C:nucleus"/>
    <property type="evidence" value="ECO:0007669"/>
    <property type="project" value="UniProtKB-SubCell"/>
</dbReference>
<keyword evidence="5" id="KW-0539">Nucleus</keyword>
<dbReference type="GO" id="GO:0006351">
    <property type="term" value="P:DNA-templated transcription"/>
    <property type="evidence" value="ECO:0007669"/>
    <property type="project" value="InterPro"/>
</dbReference>
<dbReference type="InterPro" id="IPR050815">
    <property type="entry name" value="TF_fung"/>
</dbReference>
<dbReference type="SMART" id="SM00066">
    <property type="entry name" value="GAL4"/>
    <property type="match status" value="1"/>
</dbReference>
<dbReference type="GO" id="GO:0000981">
    <property type="term" value="F:DNA-binding transcription factor activity, RNA polymerase II-specific"/>
    <property type="evidence" value="ECO:0007669"/>
    <property type="project" value="InterPro"/>
</dbReference>
<evidence type="ECO:0000256" key="1">
    <source>
        <dbReference type="ARBA" id="ARBA00004123"/>
    </source>
</evidence>
<dbReference type="Pfam" id="PF04082">
    <property type="entry name" value="Fungal_trans"/>
    <property type="match status" value="1"/>
</dbReference>
<dbReference type="PROSITE" id="PS00463">
    <property type="entry name" value="ZN2_CY6_FUNGAL_1"/>
    <property type="match status" value="1"/>
</dbReference>
<dbReference type="InterPro" id="IPR001138">
    <property type="entry name" value="Zn2Cys6_DnaBD"/>
</dbReference>
<dbReference type="Pfam" id="PF00172">
    <property type="entry name" value="Zn_clus"/>
    <property type="match status" value="1"/>
</dbReference>
<keyword evidence="2" id="KW-0479">Metal-binding</keyword>
<keyword evidence="3" id="KW-0805">Transcription regulation</keyword>
<sequence>MSLVAQNIQDAGHRSGAMAGPRPQLPSLYSILGPGSVARPLASPSADRPAAYPLPSTLDRPRPSPGTAQPAYYAQNNTSSLPTPPQHSPYEKYEPRQPLPSIVRNLTSADTVRYPDDHPSLAELRPEANTNPKWWQETSRREHPMGPREPFFRSPHDRYHHPFHGAKEDTDSYPDPTGARGAQSQLPIPTTPVAAEAVHSKDGLGPKIWTGTHFLPRYVRTADVPGEGICYFYDDGSHCKTVIDGEAVNAHWGVTKAGKPRKRLAIACVTCREKKIKCDPDYPRCVQCEKFGRICKFKNAPRGGHNTSPTLGPHELDDTAVNALAGEGELSSLSSQASPQDPAGEPLSHKRQKIGHDDYAHGLDSSIEVPALNHSKSLSAALALPKELSSAIHEGVDSACMADPSLIDSRSTLALVSKFFDHVDSTMILCFVPELLFTDWVSSCKAKSAEDLMLLYSIMAVGTIFGGGSRQIASKYAQVAFRAQKAATGSCLQLAQSRIVLALFYVLTAHSHQSSELMAAASGTIAFMQLTLELEDSKERHRQVFPFRMNKLCYSESRRRTVWSLFILERVNSSFPSRAALLKPEDIYIRLPTDTRSFEKQVESDMPFFDPSESQVDNLKNRHLDVAGILVEIVHLWSSCGSTIYGALRRPRQLKAAFANLDVMAQKLEEWHAALPKEMVFNWDNLELAESARNLGPFLASHLLFHDAIIKLNRFKQEVGKPPVHELVPILHKACDHTKMVFELVACIERAVETKPMLLDQLPGAFPMLAPEAVSMLVAQGPVERCDEMIESVTMTKRLVESMSRVWAESNIPAQAITSDLEALHHFRKTGTRERNPNQGYKLEDGMPGFSEHKELGLQLADSPEESCPQKPDVVRMRSITPL</sequence>
<evidence type="ECO:0000313" key="8">
    <source>
        <dbReference type="EMBL" id="KEY66167.1"/>
    </source>
</evidence>
<dbReference type="CDD" id="cd00067">
    <property type="entry name" value="GAL4"/>
    <property type="match status" value="1"/>
</dbReference>
<evidence type="ECO:0000313" key="9">
    <source>
        <dbReference type="Proteomes" id="UP000028045"/>
    </source>
</evidence>
<feature type="compositionally biased region" description="Low complexity" evidence="6">
    <location>
        <begin position="329"/>
        <end position="338"/>
    </location>
</feature>
<comment type="subcellular location">
    <subcellularLocation>
        <location evidence="1">Nucleus</location>
    </subcellularLocation>
</comment>
<evidence type="ECO:0000256" key="2">
    <source>
        <dbReference type="ARBA" id="ARBA00022723"/>
    </source>
</evidence>
<organism evidence="8 9">
    <name type="scientific">Stachybotrys chartarum (strain CBS 109288 / IBT 7711)</name>
    <name type="common">Toxic black mold</name>
    <name type="synonym">Stilbospora chartarum</name>
    <dbReference type="NCBI Taxonomy" id="1280523"/>
    <lineage>
        <taxon>Eukaryota</taxon>
        <taxon>Fungi</taxon>
        <taxon>Dikarya</taxon>
        <taxon>Ascomycota</taxon>
        <taxon>Pezizomycotina</taxon>
        <taxon>Sordariomycetes</taxon>
        <taxon>Hypocreomycetidae</taxon>
        <taxon>Hypocreales</taxon>
        <taxon>Stachybotryaceae</taxon>
        <taxon>Stachybotrys</taxon>
    </lineage>
</organism>
<proteinExistence type="predicted"/>
<name>A0A084ALI8_STACB</name>
<dbReference type="SUPFAM" id="SSF57701">
    <property type="entry name" value="Zn2/Cys6 DNA-binding domain"/>
    <property type="match status" value="1"/>
</dbReference>
<feature type="domain" description="Zn(2)-C6 fungal-type" evidence="7">
    <location>
        <begin position="267"/>
        <end position="297"/>
    </location>
</feature>
<feature type="region of interest" description="Disordered" evidence="6">
    <location>
        <begin position="329"/>
        <end position="351"/>
    </location>
</feature>
<evidence type="ECO:0000256" key="5">
    <source>
        <dbReference type="ARBA" id="ARBA00023242"/>
    </source>
</evidence>
<dbReference type="Gene3D" id="4.10.240.10">
    <property type="entry name" value="Zn(2)-C6 fungal-type DNA-binding domain"/>
    <property type="match status" value="1"/>
</dbReference>
<keyword evidence="9" id="KW-1185">Reference proteome</keyword>
<evidence type="ECO:0000256" key="4">
    <source>
        <dbReference type="ARBA" id="ARBA00023163"/>
    </source>
</evidence>
<evidence type="ECO:0000256" key="3">
    <source>
        <dbReference type="ARBA" id="ARBA00023015"/>
    </source>
</evidence>
<dbReference type="InterPro" id="IPR007219">
    <property type="entry name" value="XnlR_reg_dom"/>
</dbReference>
<keyword evidence="4" id="KW-0804">Transcription</keyword>
<dbReference type="InterPro" id="IPR036864">
    <property type="entry name" value="Zn2-C6_fun-type_DNA-bd_sf"/>
</dbReference>
<protein>
    <recommendedName>
        <fullName evidence="7">Zn(2)-C6 fungal-type domain-containing protein</fullName>
    </recommendedName>
</protein>
<dbReference type="OrthoDB" id="5426798at2759"/>
<dbReference type="CDD" id="cd12148">
    <property type="entry name" value="fungal_TF_MHR"/>
    <property type="match status" value="1"/>
</dbReference>
<accession>A0A084ALI8</accession>
<dbReference type="GO" id="GO:0003677">
    <property type="term" value="F:DNA binding"/>
    <property type="evidence" value="ECO:0007669"/>
    <property type="project" value="InterPro"/>
</dbReference>
<feature type="region of interest" description="Disordered" evidence="6">
    <location>
        <begin position="159"/>
        <end position="186"/>
    </location>
</feature>
<evidence type="ECO:0000259" key="7">
    <source>
        <dbReference type="PROSITE" id="PS50048"/>
    </source>
</evidence>
<dbReference type="Proteomes" id="UP000028045">
    <property type="component" value="Unassembled WGS sequence"/>
</dbReference>
<feature type="region of interest" description="Disordered" evidence="6">
    <location>
        <begin position="1"/>
        <end position="97"/>
    </location>
</feature>
<dbReference type="PANTHER" id="PTHR47338:SF11">
    <property type="entry name" value="ZN(II)2CYS6 TRANSCRIPTION FACTOR (EUROFUNG)"/>
    <property type="match status" value="1"/>
</dbReference>
<dbReference type="EMBL" id="KL648668">
    <property type="protein sequence ID" value="KEY66167.1"/>
    <property type="molecule type" value="Genomic_DNA"/>
</dbReference>
<dbReference type="HOGENOM" id="CLU_008335_1_0_1"/>
<reference evidence="8 9" key="1">
    <citation type="journal article" date="2014" name="BMC Genomics">
        <title>Comparative genome sequencing reveals chemotype-specific gene clusters in the toxigenic black mold Stachybotrys.</title>
        <authorList>
            <person name="Semeiks J."/>
            <person name="Borek D."/>
            <person name="Otwinowski Z."/>
            <person name="Grishin N.V."/>
        </authorList>
    </citation>
    <scope>NUCLEOTIDE SEQUENCE [LARGE SCALE GENOMIC DNA]</scope>
    <source>
        <strain evidence="9">CBS 109288 / IBT 7711</strain>
    </source>
</reference>